<sequence>MDVFSFLSDLNFSTGQPELKNIFFSPNFNIVRIILPKGLEISPHPEPNAIFFLVIEGSGIFTIGNDTFEMNKHDSLFVKAGEIRGIKCLENLVLLGARDLDPML</sequence>
<evidence type="ECO:0000259" key="1">
    <source>
        <dbReference type="Pfam" id="PF07883"/>
    </source>
</evidence>
<reference evidence="2 3" key="1">
    <citation type="journal article" date="2020" name="Nature">
        <title>Isolation of an archaeon at the prokaryote-eukaryote interface.</title>
        <authorList>
            <person name="Imachi H."/>
            <person name="Nobu M.K."/>
            <person name="Nakahara N."/>
            <person name="Morono Y."/>
            <person name="Ogawara M."/>
            <person name="Takaki Y."/>
            <person name="Takano Y."/>
            <person name="Uematsu K."/>
            <person name="Ikuta T."/>
            <person name="Ito M."/>
            <person name="Matsui Y."/>
            <person name="Miyazaki M."/>
            <person name="Murata K."/>
            <person name="Saito Y."/>
            <person name="Sakai S."/>
            <person name="Song C."/>
            <person name="Tasumi E."/>
            <person name="Yamanaka Y."/>
            <person name="Yamaguchi T."/>
            <person name="Kamagata Y."/>
            <person name="Tamaki H."/>
            <person name="Takai K."/>
        </authorList>
    </citation>
    <scope>NUCLEOTIDE SEQUENCE [LARGE SCALE GENOMIC DNA]</scope>
    <source>
        <strain evidence="2 3">MK-D1</strain>
    </source>
</reference>
<dbReference type="InterPro" id="IPR013096">
    <property type="entry name" value="Cupin_2"/>
</dbReference>
<proteinExistence type="predicted"/>
<dbReference type="InterPro" id="IPR011051">
    <property type="entry name" value="RmlC_Cupin_sf"/>
</dbReference>
<dbReference type="KEGG" id="psyt:DSAG12_02302"/>
<dbReference type="Pfam" id="PF07883">
    <property type="entry name" value="Cupin_2"/>
    <property type="match status" value="1"/>
</dbReference>
<dbReference type="RefSeq" id="WP_147663348.1">
    <property type="nucleotide sequence ID" value="NZ_CP042905.2"/>
</dbReference>
<dbReference type="InterPro" id="IPR014710">
    <property type="entry name" value="RmlC-like_jellyroll"/>
</dbReference>
<evidence type="ECO:0000313" key="3">
    <source>
        <dbReference type="Proteomes" id="UP000321408"/>
    </source>
</evidence>
<gene>
    <name evidence="2" type="ORF">DSAG12_02302</name>
</gene>
<name>A0A5B9DBH7_9ARCH</name>
<dbReference type="Gene3D" id="2.60.120.10">
    <property type="entry name" value="Jelly Rolls"/>
    <property type="match status" value="1"/>
</dbReference>
<dbReference type="GeneID" id="41330290"/>
<protein>
    <submittedName>
        <fullName evidence="2">Cupin domain-containing protein</fullName>
    </submittedName>
</protein>
<reference evidence="2 3" key="2">
    <citation type="journal article" date="2024" name="Int. J. Syst. Evol. Microbiol.">
        <title>Promethearchaeum syntrophicum gen. nov., sp. nov., an anaerobic, obligately syntrophic archaeon, the first isolate of the lineage 'Asgard' archaea, and proposal of the new archaeal phylum Promethearchaeota phyl. nov. and kingdom Promethearchaeati regn. nov.</title>
        <authorList>
            <person name="Imachi H."/>
            <person name="Nobu M.K."/>
            <person name="Kato S."/>
            <person name="Takaki Y."/>
            <person name="Miyazaki M."/>
            <person name="Miyata M."/>
            <person name="Ogawara M."/>
            <person name="Saito Y."/>
            <person name="Sakai S."/>
            <person name="Tahara Y.O."/>
            <person name="Takano Y."/>
            <person name="Tasumi E."/>
            <person name="Uematsu K."/>
            <person name="Yoshimura T."/>
            <person name="Itoh T."/>
            <person name="Ohkuma M."/>
            <person name="Takai K."/>
        </authorList>
    </citation>
    <scope>NUCLEOTIDE SEQUENCE [LARGE SCALE GENOMIC DNA]</scope>
    <source>
        <strain evidence="2 3">MK-D1</strain>
    </source>
</reference>
<organism evidence="2 3">
    <name type="scientific">Promethearchaeum syntrophicum</name>
    <dbReference type="NCBI Taxonomy" id="2594042"/>
    <lineage>
        <taxon>Archaea</taxon>
        <taxon>Promethearchaeati</taxon>
        <taxon>Promethearchaeota</taxon>
        <taxon>Promethearchaeia</taxon>
        <taxon>Promethearchaeales</taxon>
        <taxon>Promethearchaeaceae</taxon>
        <taxon>Promethearchaeum</taxon>
    </lineage>
</organism>
<keyword evidence="3" id="KW-1185">Reference proteome</keyword>
<accession>A0A5B9DBH7</accession>
<dbReference type="OrthoDB" id="358888at2157"/>
<dbReference type="EMBL" id="CP042905">
    <property type="protein sequence ID" value="QEE16472.1"/>
    <property type="molecule type" value="Genomic_DNA"/>
</dbReference>
<feature type="domain" description="Cupin type-2" evidence="1">
    <location>
        <begin position="34"/>
        <end position="88"/>
    </location>
</feature>
<dbReference type="AlphaFoldDB" id="A0A5B9DBH7"/>
<dbReference type="SUPFAM" id="SSF51182">
    <property type="entry name" value="RmlC-like cupins"/>
    <property type="match status" value="1"/>
</dbReference>
<dbReference type="Proteomes" id="UP000321408">
    <property type="component" value="Chromosome"/>
</dbReference>
<evidence type="ECO:0000313" key="2">
    <source>
        <dbReference type="EMBL" id="QEE16472.1"/>
    </source>
</evidence>